<sequence>MVSSVQLEELAHSSALLANNFPASIAWQFDEMLLADGSPKAFRDFAVLISRSEEYPFVYSFFMNRFPMPDATIFDDLLTILDSAAIAPVDTAVILNISDAPQADEPRGQAAIGRLEAALETLRPVCMALALCAHLAPIPLKGDAMGALEIAAHVMLRHSATLRVVTLEAASVGRKRAKPDSPPTIASLLAAYIPADIEDVTPYLMLTPPSAIQVSLLLLKVGQDSATLSLCQSQVWHQDAESTIARNVIQYRALVALGDVDAAAACVHTAMVVLDTLEQPSEMVHTLFPAVPRDTSTADMLLELVHTAAASFSAAGSTLAMESTLFCGLGLHHFTSSHTDRLWALLATHCIKPTVRAFRTAFMAVSVIADTQIAKDLARLVAGALLDAKRADLVVELPWGDLVDAVDAAIATRASAPCDDASTSPALILAAFRAHHGDMVGAAQALHAITTDDPAQNARAAAAAATFLATAGEDASFRYAGVGPMPAHGPHPVVPETAAISQRALASAAEARTAREWKLRTQATVWSTGVESSDSATAYLVEEGRFDDALTVCKLASKPLGPVVWALGHAAAVHAATEELPVSPLSVAPVEDGARVHMDTLAECVWLLETVLAEGHDHDSALEGILVGLEAAQHPDAVDVARRGGLLAGIVEQCCRHNLGESLLIMVEQRFYSLAFECFESFSGVGVAPLTFIALMESQRDSGVEDVYAGNVQVPDFIR</sequence>
<organism evidence="1 2">
    <name type="scientific">Carpediemonas membranifera</name>
    <dbReference type="NCBI Taxonomy" id="201153"/>
    <lineage>
        <taxon>Eukaryota</taxon>
        <taxon>Metamonada</taxon>
        <taxon>Carpediemonas-like organisms</taxon>
        <taxon>Carpediemonas</taxon>
    </lineage>
</organism>
<comment type="caution">
    <text evidence="1">The sequence shown here is derived from an EMBL/GenBank/DDBJ whole genome shotgun (WGS) entry which is preliminary data.</text>
</comment>
<evidence type="ECO:0000313" key="2">
    <source>
        <dbReference type="Proteomes" id="UP000717585"/>
    </source>
</evidence>
<evidence type="ECO:0000313" key="1">
    <source>
        <dbReference type="EMBL" id="KAG9389494.1"/>
    </source>
</evidence>
<accession>A0A8J6AX63</accession>
<proteinExistence type="predicted"/>
<gene>
    <name evidence="1" type="ORF">J8273_8786</name>
</gene>
<keyword evidence="2" id="KW-1185">Reference proteome</keyword>
<dbReference type="Proteomes" id="UP000717585">
    <property type="component" value="Unassembled WGS sequence"/>
</dbReference>
<protein>
    <submittedName>
        <fullName evidence="1">Uncharacterized protein</fullName>
    </submittedName>
</protein>
<dbReference type="AlphaFoldDB" id="A0A8J6AX63"/>
<name>A0A8J6AX63_9EUKA</name>
<reference evidence="1" key="1">
    <citation type="submission" date="2021-05" db="EMBL/GenBank/DDBJ databases">
        <title>A free-living protist that lacks canonical eukaryotic 1 DNA replication and segregation systems.</title>
        <authorList>
            <person name="Salas-Leiva D.E."/>
            <person name="Tromer E.C."/>
            <person name="Curtis B.A."/>
            <person name="Jerlstrom-Hultqvist J."/>
            <person name="Kolisko M."/>
            <person name="Yi Z."/>
            <person name="Salas-Leiva J.S."/>
            <person name="Gallot-Lavallee L."/>
            <person name="Kops G.J.P.L."/>
            <person name="Archibald J.M."/>
            <person name="Simpson A.G.B."/>
            <person name="Roger A.J."/>
        </authorList>
    </citation>
    <scope>NUCLEOTIDE SEQUENCE</scope>
    <source>
        <strain evidence="1">BICM</strain>
    </source>
</reference>
<dbReference type="EMBL" id="JAHDYR010000069">
    <property type="protein sequence ID" value="KAG9389494.1"/>
    <property type="molecule type" value="Genomic_DNA"/>
</dbReference>